<proteinExistence type="predicted"/>
<keyword evidence="1" id="KW-0812">Transmembrane</keyword>
<comment type="caution">
    <text evidence="3">The sequence shown here is derived from an EMBL/GenBank/DDBJ whole genome shotgun (WGS) entry which is preliminary data.</text>
</comment>
<dbReference type="SUPFAM" id="SSF50129">
    <property type="entry name" value="GroES-like"/>
    <property type="match status" value="1"/>
</dbReference>
<keyword evidence="1" id="KW-1133">Transmembrane helix</keyword>
<dbReference type="GO" id="GO:0005739">
    <property type="term" value="C:mitochondrion"/>
    <property type="evidence" value="ECO:0007669"/>
    <property type="project" value="TreeGrafter"/>
</dbReference>
<keyword evidence="4" id="KW-1185">Reference proteome</keyword>
<protein>
    <recommendedName>
        <fullName evidence="2">Enoyl reductase (ER) domain-containing protein</fullName>
    </recommendedName>
</protein>
<feature type="domain" description="Enoyl reductase (ER)" evidence="2">
    <location>
        <begin position="165"/>
        <end position="405"/>
    </location>
</feature>
<dbReference type="GO" id="GO:0016491">
    <property type="term" value="F:oxidoreductase activity"/>
    <property type="evidence" value="ECO:0007669"/>
    <property type="project" value="InterPro"/>
</dbReference>
<feature type="transmembrane region" description="Helical" evidence="1">
    <location>
        <begin position="124"/>
        <end position="145"/>
    </location>
</feature>
<evidence type="ECO:0000313" key="3">
    <source>
        <dbReference type="EMBL" id="KAJ8931594.1"/>
    </source>
</evidence>
<reference evidence="3" key="1">
    <citation type="journal article" date="2023" name="Insect Mol. Biol.">
        <title>Genome sequencing provides insights into the evolution of gene families encoding plant cell wall-degrading enzymes in longhorned beetles.</title>
        <authorList>
            <person name="Shin N.R."/>
            <person name="Okamura Y."/>
            <person name="Kirsch R."/>
            <person name="Pauchet Y."/>
        </authorList>
    </citation>
    <scope>NUCLEOTIDE SEQUENCE</scope>
    <source>
        <strain evidence="3">RBIC_L_NR</strain>
    </source>
</reference>
<gene>
    <name evidence="3" type="ORF">NQ314_015456</name>
</gene>
<dbReference type="PANTHER" id="PTHR11695:SF645">
    <property type="entry name" value="RETICULON-4-INTERACTING PROTEIN 1, MITOCHONDRIAL-LIKE PROTEIN"/>
    <property type="match status" value="1"/>
</dbReference>
<evidence type="ECO:0000259" key="2">
    <source>
        <dbReference type="SMART" id="SM00829"/>
    </source>
</evidence>
<dbReference type="SMART" id="SM00829">
    <property type="entry name" value="PKS_ER"/>
    <property type="match status" value="1"/>
</dbReference>
<organism evidence="3 4">
    <name type="scientific">Rhamnusium bicolor</name>
    <dbReference type="NCBI Taxonomy" id="1586634"/>
    <lineage>
        <taxon>Eukaryota</taxon>
        <taxon>Metazoa</taxon>
        <taxon>Ecdysozoa</taxon>
        <taxon>Arthropoda</taxon>
        <taxon>Hexapoda</taxon>
        <taxon>Insecta</taxon>
        <taxon>Pterygota</taxon>
        <taxon>Neoptera</taxon>
        <taxon>Endopterygota</taxon>
        <taxon>Coleoptera</taxon>
        <taxon>Polyphaga</taxon>
        <taxon>Cucujiformia</taxon>
        <taxon>Chrysomeloidea</taxon>
        <taxon>Cerambycidae</taxon>
        <taxon>Lepturinae</taxon>
        <taxon>Rhagiini</taxon>
        <taxon>Rhamnusium</taxon>
    </lineage>
</organism>
<dbReference type="InterPro" id="IPR036291">
    <property type="entry name" value="NAD(P)-bd_dom_sf"/>
</dbReference>
<dbReference type="InterPro" id="IPR013154">
    <property type="entry name" value="ADH-like_N"/>
</dbReference>
<dbReference type="Gene3D" id="3.90.180.10">
    <property type="entry name" value="Medium-chain alcohol dehydrogenases, catalytic domain"/>
    <property type="match status" value="1"/>
</dbReference>
<dbReference type="PANTHER" id="PTHR11695">
    <property type="entry name" value="ALCOHOL DEHYDROGENASE RELATED"/>
    <property type="match status" value="1"/>
</dbReference>
<dbReference type="Gene3D" id="3.40.50.720">
    <property type="entry name" value="NAD(P)-binding Rossmann-like Domain"/>
    <property type="match status" value="1"/>
</dbReference>
<dbReference type="InterPro" id="IPR011032">
    <property type="entry name" value="GroES-like_sf"/>
</dbReference>
<dbReference type="AlphaFoldDB" id="A0AAV8WYM4"/>
<accession>A0AAV8WYM4</accession>
<evidence type="ECO:0000313" key="4">
    <source>
        <dbReference type="Proteomes" id="UP001162156"/>
    </source>
</evidence>
<dbReference type="InterPro" id="IPR050700">
    <property type="entry name" value="YIM1/Zinc_Alcohol_DH_Fams"/>
</dbReference>
<name>A0AAV8WYM4_9CUCU</name>
<dbReference type="SUPFAM" id="SSF51735">
    <property type="entry name" value="NAD(P)-binding Rossmann-fold domains"/>
    <property type="match status" value="1"/>
</dbReference>
<keyword evidence="1" id="KW-0472">Membrane</keyword>
<dbReference type="EMBL" id="JANEYF010004280">
    <property type="protein sequence ID" value="KAJ8931594.1"/>
    <property type="molecule type" value="Genomic_DNA"/>
</dbReference>
<dbReference type="InterPro" id="IPR020843">
    <property type="entry name" value="ER"/>
</dbReference>
<evidence type="ECO:0000256" key="1">
    <source>
        <dbReference type="SAM" id="Phobius"/>
    </source>
</evidence>
<dbReference type="Proteomes" id="UP001162156">
    <property type="component" value="Unassembled WGS sequence"/>
</dbReference>
<dbReference type="Pfam" id="PF08240">
    <property type="entry name" value="ADH_N"/>
    <property type="match status" value="1"/>
</dbReference>
<sequence>MLACYCYVIVNKEIIFIYICERWTKYFLEVHKKIENIQLQTELAATKTKDVLILYSQQCKLLVLKLWNSITAEQLKNNLKENGFKLISVAKDFYDRVIIYIASPRHLLQNLLREFGKKWTKRDIYFGCAGFLIGGIIGLTLGLALRKKDPILRYMQAIQSNEHLGTESVTVVEDAIAPYECGDYDVLVNVKAASVQIVDFEICKGYGKTLRKILQRIYNQSNSENSVILGRDCTGIITDLGAKVKRLEVGDEVWLAVPFWSQGTLCQSVLVSDNWVSRKPKNIGFEGACSLPYAGSLALSALSEANIDSSNACQKKILVQGGCTPVGCVLVQLLRHWNAVVTTSCYKRAVPVVKALGASDIIIMSEPSNLNNKSFVDTETENEVLYNALLKELELRGNLYDVIIITNNDCNVNADDLSKFCMPNGTVISTLPPFLASDSCGPFSRLILALYIKLKYKIQVSFT</sequence>